<feature type="region of interest" description="Disordered" evidence="1">
    <location>
        <begin position="949"/>
        <end position="975"/>
    </location>
</feature>
<feature type="region of interest" description="Disordered" evidence="1">
    <location>
        <begin position="788"/>
        <end position="853"/>
    </location>
</feature>
<evidence type="ECO:0000313" key="3">
    <source>
        <dbReference type="Proteomes" id="UP000736335"/>
    </source>
</evidence>
<feature type="region of interest" description="Disordered" evidence="1">
    <location>
        <begin position="1"/>
        <end position="20"/>
    </location>
</feature>
<feature type="compositionally biased region" description="Low complexity" evidence="1">
    <location>
        <begin position="483"/>
        <end position="515"/>
    </location>
</feature>
<feature type="region of interest" description="Disordered" evidence="1">
    <location>
        <begin position="902"/>
        <end position="933"/>
    </location>
</feature>
<dbReference type="EMBL" id="WIUZ02000004">
    <property type="protein sequence ID" value="KAF9788267.1"/>
    <property type="molecule type" value="Genomic_DNA"/>
</dbReference>
<evidence type="ECO:0000313" key="2">
    <source>
        <dbReference type="EMBL" id="KAF9788267.1"/>
    </source>
</evidence>
<organism evidence="2 3">
    <name type="scientific">Thelephora terrestris</name>
    <dbReference type="NCBI Taxonomy" id="56493"/>
    <lineage>
        <taxon>Eukaryota</taxon>
        <taxon>Fungi</taxon>
        <taxon>Dikarya</taxon>
        <taxon>Basidiomycota</taxon>
        <taxon>Agaricomycotina</taxon>
        <taxon>Agaricomycetes</taxon>
        <taxon>Thelephorales</taxon>
        <taxon>Thelephoraceae</taxon>
        <taxon>Thelephora</taxon>
    </lineage>
</organism>
<feature type="region of interest" description="Disordered" evidence="1">
    <location>
        <begin position="2016"/>
        <end position="2066"/>
    </location>
</feature>
<accession>A0A9P6HIZ7</accession>
<feature type="compositionally biased region" description="Basic and acidic residues" evidence="1">
    <location>
        <begin position="234"/>
        <end position="256"/>
    </location>
</feature>
<feature type="compositionally biased region" description="Polar residues" evidence="1">
    <location>
        <begin position="585"/>
        <end position="594"/>
    </location>
</feature>
<dbReference type="Proteomes" id="UP000736335">
    <property type="component" value="Unassembled WGS sequence"/>
</dbReference>
<feature type="compositionally biased region" description="Pro residues" evidence="1">
    <location>
        <begin position="2056"/>
        <end position="2066"/>
    </location>
</feature>
<dbReference type="OrthoDB" id="2563277at2759"/>
<feature type="region of interest" description="Disordered" evidence="1">
    <location>
        <begin position="1755"/>
        <end position="1776"/>
    </location>
</feature>
<reference evidence="2" key="1">
    <citation type="journal article" date="2020" name="Nat. Commun.">
        <title>Large-scale genome sequencing of mycorrhizal fungi provides insights into the early evolution of symbiotic traits.</title>
        <authorList>
            <person name="Miyauchi S."/>
            <person name="Kiss E."/>
            <person name="Kuo A."/>
            <person name="Drula E."/>
            <person name="Kohler A."/>
            <person name="Sanchez-Garcia M."/>
            <person name="Morin E."/>
            <person name="Andreopoulos B."/>
            <person name="Barry K.W."/>
            <person name="Bonito G."/>
            <person name="Buee M."/>
            <person name="Carver A."/>
            <person name="Chen C."/>
            <person name="Cichocki N."/>
            <person name="Clum A."/>
            <person name="Culley D."/>
            <person name="Crous P.W."/>
            <person name="Fauchery L."/>
            <person name="Girlanda M."/>
            <person name="Hayes R.D."/>
            <person name="Keri Z."/>
            <person name="LaButti K."/>
            <person name="Lipzen A."/>
            <person name="Lombard V."/>
            <person name="Magnuson J."/>
            <person name="Maillard F."/>
            <person name="Murat C."/>
            <person name="Nolan M."/>
            <person name="Ohm R.A."/>
            <person name="Pangilinan J."/>
            <person name="Pereira M.F."/>
            <person name="Perotto S."/>
            <person name="Peter M."/>
            <person name="Pfister S."/>
            <person name="Riley R."/>
            <person name="Sitrit Y."/>
            <person name="Stielow J.B."/>
            <person name="Szollosi G."/>
            <person name="Zifcakova L."/>
            <person name="Stursova M."/>
            <person name="Spatafora J.W."/>
            <person name="Tedersoo L."/>
            <person name="Vaario L.M."/>
            <person name="Yamada A."/>
            <person name="Yan M."/>
            <person name="Wang P."/>
            <person name="Xu J."/>
            <person name="Bruns T."/>
            <person name="Baldrian P."/>
            <person name="Vilgalys R."/>
            <person name="Dunand C."/>
            <person name="Henrissat B."/>
            <person name="Grigoriev I.V."/>
            <person name="Hibbett D."/>
            <person name="Nagy L.G."/>
            <person name="Martin F.M."/>
        </authorList>
    </citation>
    <scope>NUCLEOTIDE SEQUENCE</scope>
    <source>
        <strain evidence="2">UH-Tt-Lm1</strain>
    </source>
</reference>
<feature type="region of interest" description="Disordered" evidence="1">
    <location>
        <begin position="1687"/>
        <end position="1728"/>
    </location>
</feature>
<gene>
    <name evidence="2" type="ORF">BJ322DRAFT_620359</name>
</gene>
<feature type="compositionally biased region" description="Basic and acidic residues" evidence="1">
    <location>
        <begin position="517"/>
        <end position="541"/>
    </location>
</feature>
<feature type="compositionally biased region" description="Low complexity" evidence="1">
    <location>
        <begin position="1700"/>
        <end position="1728"/>
    </location>
</feature>
<feature type="compositionally biased region" description="Low complexity" evidence="1">
    <location>
        <begin position="960"/>
        <end position="975"/>
    </location>
</feature>
<feature type="region of interest" description="Disordered" evidence="1">
    <location>
        <begin position="1904"/>
        <end position="1934"/>
    </location>
</feature>
<feature type="region of interest" description="Disordered" evidence="1">
    <location>
        <begin position="301"/>
        <end position="429"/>
    </location>
</feature>
<reference evidence="2" key="2">
    <citation type="submission" date="2020-11" db="EMBL/GenBank/DDBJ databases">
        <authorList>
            <consortium name="DOE Joint Genome Institute"/>
            <person name="Kuo A."/>
            <person name="Miyauchi S."/>
            <person name="Kiss E."/>
            <person name="Drula E."/>
            <person name="Kohler A."/>
            <person name="Sanchez-Garcia M."/>
            <person name="Andreopoulos B."/>
            <person name="Barry K.W."/>
            <person name="Bonito G."/>
            <person name="Buee M."/>
            <person name="Carver A."/>
            <person name="Chen C."/>
            <person name="Cichocki N."/>
            <person name="Clum A."/>
            <person name="Culley D."/>
            <person name="Crous P.W."/>
            <person name="Fauchery L."/>
            <person name="Girlanda M."/>
            <person name="Hayes R."/>
            <person name="Keri Z."/>
            <person name="Labutti K."/>
            <person name="Lipzen A."/>
            <person name="Lombard V."/>
            <person name="Magnuson J."/>
            <person name="Maillard F."/>
            <person name="Morin E."/>
            <person name="Murat C."/>
            <person name="Nolan M."/>
            <person name="Ohm R."/>
            <person name="Pangilinan J."/>
            <person name="Pereira M."/>
            <person name="Perotto S."/>
            <person name="Peter M."/>
            <person name="Riley R."/>
            <person name="Sitrit Y."/>
            <person name="Stielow B."/>
            <person name="Szollosi G."/>
            <person name="Zifcakova L."/>
            <person name="Stursova M."/>
            <person name="Spatafora J.W."/>
            <person name="Tedersoo L."/>
            <person name="Vaario L.-M."/>
            <person name="Yamada A."/>
            <person name="Yan M."/>
            <person name="Wang P."/>
            <person name="Xu J."/>
            <person name="Bruns T."/>
            <person name="Baldrian P."/>
            <person name="Vilgalys R."/>
            <person name="Henrissat B."/>
            <person name="Grigoriev I.V."/>
            <person name="Hibbett D."/>
            <person name="Nagy L.G."/>
            <person name="Martin F.M."/>
        </authorList>
    </citation>
    <scope>NUCLEOTIDE SEQUENCE</scope>
    <source>
        <strain evidence="2">UH-Tt-Lm1</strain>
    </source>
</reference>
<feature type="compositionally biased region" description="Basic and acidic residues" evidence="1">
    <location>
        <begin position="378"/>
        <end position="389"/>
    </location>
</feature>
<feature type="compositionally biased region" description="Polar residues" evidence="1">
    <location>
        <begin position="823"/>
        <end position="837"/>
    </location>
</feature>
<feature type="compositionally biased region" description="Polar residues" evidence="1">
    <location>
        <begin position="158"/>
        <end position="185"/>
    </location>
</feature>
<feature type="compositionally biased region" description="Basic and acidic residues" evidence="1">
    <location>
        <begin position="355"/>
        <end position="370"/>
    </location>
</feature>
<feature type="compositionally biased region" description="Basic and acidic residues" evidence="1">
    <location>
        <begin position="201"/>
        <end position="226"/>
    </location>
</feature>
<feature type="region of interest" description="Disordered" evidence="1">
    <location>
        <begin position="448"/>
        <end position="616"/>
    </location>
</feature>
<feature type="region of interest" description="Disordered" evidence="1">
    <location>
        <begin position="872"/>
        <end position="891"/>
    </location>
</feature>
<feature type="compositionally biased region" description="Polar residues" evidence="1">
    <location>
        <begin position="391"/>
        <end position="404"/>
    </location>
</feature>
<feature type="compositionally biased region" description="Polar residues" evidence="1">
    <location>
        <begin position="469"/>
        <end position="482"/>
    </location>
</feature>
<feature type="compositionally biased region" description="Pro residues" evidence="1">
    <location>
        <begin position="804"/>
        <end position="819"/>
    </location>
</feature>
<feature type="compositionally biased region" description="Basic residues" evidence="1">
    <location>
        <begin position="1755"/>
        <end position="1769"/>
    </location>
</feature>
<feature type="compositionally biased region" description="Polar residues" evidence="1">
    <location>
        <begin position="1128"/>
        <end position="1143"/>
    </location>
</feature>
<feature type="compositionally biased region" description="Polar residues" evidence="1">
    <location>
        <begin position="2017"/>
        <end position="2027"/>
    </location>
</feature>
<feature type="region of interest" description="Disordered" evidence="1">
    <location>
        <begin position="158"/>
        <end position="259"/>
    </location>
</feature>
<feature type="region of interest" description="Disordered" evidence="1">
    <location>
        <begin position="722"/>
        <end position="760"/>
    </location>
</feature>
<name>A0A9P6HIZ7_9AGAM</name>
<proteinExistence type="predicted"/>
<feature type="region of interest" description="Disordered" evidence="1">
    <location>
        <begin position="1368"/>
        <end position="1410"/>
    </location>
</feature>
<evidence type="ECO:0000256" key="1">
    <source>
        <dbReference type="SAM" id="MobiDB-lite"/>
    </source>
</evidence>
<feature type="region of interest" description="Disordered" evidence="1">
    <location>
        <begin position="1106"/>
        <end position="1161"/>
    </location>
</feature>
<keyword evidence="3" id="KW-1185">Reference proteome</keyword>
<protein>
    <submittedName>
        <fullName evidence="2">Uncharacterized protein</fullName>
    </submittedName>
</protein>
<comment type="caution">
    <text evidence="2">The sequence shown here is derived from an EMBL/GenBank/DDBJ whole genome shotgun (WGS) entry which is preliminary data.</text>
</comment>
<sequence>MRNTLPALSIPLPASSRSTQPAFVTVDTPHQPVPTIRLLDATPSAVNASSDTDASVVYTAFDYPSTSPLSPRPLTTSNASRKRLVPKKSKLGLLGAVKGNKEHPQNDFSDVVRRIGGTTSAGRGGYEIYVDHTEDPDLEEIVLVKRKKSRLGLDAVTWGSNEENTGNVPKSKASTNTLKPKSSENVLKPKSSSNVPKPKPKSKDKENSTRVKPVEHLLKPKSDESQKWWSIGRSRKDSKDQKEPSRSKSPELEKKSLRARFGSLDSGIVLSSPTSASHPHSPYLFGANSSQTVLSPQLHIEPEHLPASPTEGWSATPAPGLLAPPMEREVSGSGSIALRAMRSMARLTSWSQPKADGKETKKEASEGAEKKKSKKSKKEKETKEKKDGTVKASTSSFEVGTISNACIPKMSLEVPPEDSVSKTIGKKQSILGLGLPSTLRFGTVRSVVSTATSSTIDPKEERPPAGTARRTSVSSAMSLNPLTSRRPSSTISNSSSLRPPSTASGISRLSSGSASVKWDEDGLETVKEMRKKDREERRRNSTDSNAVLNDATKKGSRRSAEGRKRPLVSDLFAEVNVSDRPTDPEAQSQHSSVASKEGPIVNIETATNDGHGHQSDLEILETPAKRARPRPKSEQMLSNVPRPQGIYENAERAMSITLLDAATDDLASLINRLDLEATPCTPDVSPLASVRGTLTNRESVASLESPLTHAKRFRATGSPLRAGLNRASTTSSMASLRPYTVKKSTSPKPNVGPAEVKKPQNGNEHLAAQHISPWEDLNWNVSPIKKVKALSPSSRPTHKRTMSPPMPFDPPPVFQPLRPPKNRVSSNPKSAKSSPETKTAELMPSTPLDGNQPLQVPTSTFGEPPNKISRCGAGPTDTPTPVFSRSHSRDKSLDSNKLFHIPMPSETKAELGLRGTMGSTSLPDVDLEEPDSDIPGELQFILTSNEDHGDALSFSESDQTSSTTTSAPPAPTEASLADPIPIFRAQVFHADCSSGESDLASDEDTKKSFDFTGEIRMLNESGASDRQSFVEQLENAFRTPARIDLRYTFPEHTVDIPPVPALPVDVQDLSTSTTGLTATVDDFSTDDMGVSESHDMIHSDDDEYCRRLTSPADSPSVSIVRERPGNPLASSRNSRPSDGQLNRSFKFGGSPMPSRRSDNSCSEEVDGVLLTLSDIIPPHSHQFSDESQASLVEEDSSVLKSIIGQANTVLPAASEVVVPRVRPRVESNTSVKDLVEKFSRNSATSEASDQPQSRASFLGLDSFDEVRRGFEFGPNRPAFYPPVIIPRKHNKHDSVFSIASVSSFGSVIDNGAPDPFGYARHSRPPSEDMSISMSMSVDDTFSFMYQKRRGRVDSDASSFYFRSQPSAVGPLRRGHRAQDSVVSTSGAPPVSLYNRSHHGHGHRRGDSSGSVSSVALSYALHGANGGRATWAKHSRNDPSIDSVISDYSFMRHSRPGLGDKMLDSEFDHGAPLSAISASPNQSFDSGLYDHYQDQGRTAFDSIMDTRRSMTCDSLMDDSSEKISSTHSMFFEGSRVFLESYSVQPQFRPVSIISIDSSHYAPREDDTMISMLGGGRVRRVSLGSVMQQSPCARVEKKSRKKKRPAMPKTTILPRPEVVEVVEEVAATEEEEVSPAKSMIISKPSIASVTSTKFGGERMIQARKGLLERQSLEDSCLIADGGGLASFAQDLSFSRPKPGTIGRSRSSTCTTSSSGSDTPPLSSDASSFGGSQSSIDVGQLSCMLSNVTHPVTRPTHARNRVRGQGHGHRRRPSEARHSMTSVYETIQEEGLGSADPVEAPEIEIPVAVYNSVHSVHIAGDSDSTDAEWDEERGVVAMRRFGALKNEADDAVVESKRTWLDTPFSLFALQSFQPPHHPSGMKAMLEHSKQNYGPLPQELCCHRVRSRTYSRPSPYPQRAIKPASPERPSPQPSLQEPDETLATISHPLQPKSININSKTPAPAIKNLNPVSPFMVDLDKCKGDRSLNERTVRPRVTSSTRRAALGWSKRTTGKLSELKENTSVGTLNTPAESLRLSRPRPRCRPTPGTGGRTRGRENAPPVPPVPPLRF</sequence>